<dbReference type="Gene3D" id="3.40.50.720">
    <property type="entry name" value="NAD(P)-binding Rossmann-like Domain"/>
    <property type="match status" value="1"/>
</dbReference>
<dbReference type="Proteomes" id="UP000298061">
    <property type="component" value="Unassembled WGS sequence"/>
</dbReference>
<gene>
    <name evidence="4" type="ORF">EWM64_g3617</name>
</gene>
<evidence type="ECO:0000313" key="5">
    <source>
        <dbReference type="Proteomes" id="UP000298061"/>
    </source>
</evidence>
<keyword evidence="2" id="KW-0521">NADP</keyword>
<dbReference type="InterPro" id="IPR002347">
    <property type="entry name" value="SDR_fam"/>
</dbReference>
<dbReference type="PANTHER" id="PTHR24320:SF236">
    <property type="entry name" value="SHORT-CHAIN DEHYDROGENASE-RELATED"/>
    <property type="match status" value="1"/>
</dbReference>
<dbReference type="SUPFAM" id="SSF51735">
    <property type="entry name" value="NAD(P)-binding Rossmann-fold domains"/>
    <property type="match status" value="1"/>
</dbReference>
<protein>
    <recommendedName>
        <fullName evidence="6">NAD(P)-binding protein</fullName>
    </recommendedName>
</protein>
<accession>A0A4Z0A1Q3</accession>
<evidence type="ECO:0000313" key="4">
    <source>
        <dbReference type="EMBL" id="TFY80394.1"/>
    </source>
</evidence>
<evidence type="ECO:0000256" key="2">
    <source>
        <dbReference type="ARBA" id="ARBA00022857"/>
    </source>
</evidence>
<comment type="caution">
    <text evidence="4">The sequence shown here is derived from an EMBL/GenBank/DDBJ whole genome shotgun (WGS) entry which is preliminary data.</text>
</comment>
<sequence>MGSQWSVIAQMFPPSPKWGVRDMPDLAGKVIIVTGAAGVGKETAKALLEHNAKVYIASRNKAKTSATIEELKRETGKEADFLQLDLADLSLVRKAADEFLSEHAVMACPLEELTAQGYDMQFGTNVLGHFHFTELPTPALLAVSASGNDPREKARVITTASSAVYLLGLITYETLKPCPLRNKVSTYDLYNQTKFANLVLANELARRHDDRIVSISVNPGNLRTELQRYLTGPRKWVIDRILYPPSYGALNQL</sequence>
<name>A0A4Z0A1Q3_9AGAM</name>
<reference evidence="4 5" key="1">
    <citation type="submission" date="2019-02" db="EMBL/GenBank/DDBJ databases">
        <title>Genome sequencing of the rare red list fungi Hericium alpestre (H. flagellum).</title>
        <authorList>
            <person name="Buettner E."/>
            <person name="Kellner H."/>
        </authorList>
    </citation>
    <scope>NUCLEOTIDE SEQUENCE [LARGE SCALE GENOMIC DNA]</scope>
    <source>
        <strain evidence="4 5">DSM 108284</strain>
    </source>
</reference>
<dbReference type="InterPro" id="IPR036291">
    <property type="entry name" value="NAD(P)-bd_dom_sf"/>
</dbReference>
<evidence type="ECO:0000256" key="1">
    <source>
        <dbReference type="ARBA" id="ARBA00006484"/>
    </source>
</evidence>
<dbReference type="EMBL" id="SFCI01000345">
    <property type="protein sequence ID" value="TFY80394.1"/>
    <property type="molecule type" value="Genomic_DNA"/>
</dbReference>
<keyword evidence="5" id="KW-1185">Reference proteome</keyword>
<dbReference type="STRING" id="135208.A0A4Z0A1Q3"/>
<keyword evidence="3" id="KW-0560">Oxidoreductase</keyword>
<dbReference type="Pfam" id="PF00106">
    <property type="entry name" value="adh_short"/>
    <property type="match status" value="1"/>
</dbReference>
<evidence type="ECO:0000256" key="3">
    <source>
        <dbReference type="ARBA" id="ARBA00023002"/>
    </source>
</evidence>
<evidence type="ECO:0008006" key="6">
    <source>
        <dbReference type="Google" id="ProtNLM"/>
    </source>
</evidence>
<dbReference type="PANTHER" id="PTHR24320">
    <property type="entry name" value="RETINOL DEHYDROGENASE"/>
    <property type="match status" value="1"/>
</dbReference>
<organism evidence="4 5">
    <name type="scientific">Hericium alpestre</name>
    <dbReference type="NCBI Taxonomy" id="135208"/>
    <lineage>
        <taxon>Eukaryota</taxon>
        <taxon>Fungi</taxon>
        <taxon>Dikarya</taxon>
        <taxon>Basidiomycota</taxon>
        <taxon>Agaricomycotina</taxon>
        <taxon>Agaricomycetes</taxon>
        <taxon>Russulales</taxon>
        <taxon>Hericiaceae</taxon>
        <taxon>Hericium</taxon>
    </lineage>
</organism>
<dbReference type="OrthoDB" id="191139at2759"/>
<proteinExistence type="inferred from homology"/>
<dbReference type="AlphaFoldDB" id="A0A4Z0A1Q3"/>
<dbReference type="GO" id="GO:0016491">
    <property type="term" value="F:oxidoreductase activity"/>
    <property type="evidence" value="ECO:0007669"/>
    <property type="project" value="UniProtKB-KW"/>
</dbReference>
<comment type="similarity">
    <text evidence="1">Belongs to the short-chain dehydrogenases/reductases (SDR) family.</text>
</comment>